<dbReference type="Pfam" id="PF07859">
    <property type="entry name" value="Abhydrolase_3"/>
    <property type="match status" value="1"/>
</dbReference>
<name>A0ABQ9NQS0_9PEZI</name>
<proteinExistence type="predicted"/>
<protein>
    <recommendedName>
        <fullName evidence="2">Alpha/beta hydrolase fold-3 domain-containing protein</fullName>
    </recommendedName>
</protein>
<evidence type="ECO:0000313" key="3">
    <source>
        <dbReference type="EMBL" id="KAJ9662803.1"/>
    </source>
</evidence>
<dbReference type="Proteomes" id="UP001172684">
    <property type="component" value="Unassembled WGS sequence"/>
</dbReference>
<comment type="caution">
    <text evidence="3">The sequence shown here is derived from an EMBL/GenBank/DDBJ whole genome shotgun (WGS) entry which is preliminary data.</text>
</comment>
<keyword evidence="4" id="KW-1185">Reference proteome</keyword>
<evidence type="ECO:0000259" key="2">
    <source>
        <dbReference type="Pfam" id="PF07859"/>
    </source>
</evidence>
<dbReference type="SUPFAM" id="SSF53474">
    <property type="entry name" value="alpha/beta-Hydrolases"/>
    <property type="match status" value="1"/>
</dbReference>
<dbReference type="PANTHER" id="PTHR48081">
    <property type="entry name" value="AB HYDROLASE SUPERFAMILY PROTEIN C4A8.06C"/>
    <property type="match status" value="1"/>
</dbReference>
<organism evidence="3 4">
    <name type="scientific">Coniosporium apollinis</name>
    <dbReference type="NCBI Taxonomy" id="61459"/>
    <lineage>
        <taxon>Eukaryota</taxon>
        <taxon>Fungi</taxon>
        <taxon>Dikarya</taxon>
        <taxon>Ascomycota</taxon>
        <taxon>Pezizomycotina</taxon>
        <taxon>Dothideomycetes</taxon>
        <taxon>Dothideomycetes incertae sedis</taxon>
        <taxon>Coniosporium</taxon>
    </lineage>
</organism>
<evidence type="ECO:0000256" key="1">
    <source>
        <dbReference type="ARBA" id="ARBA00022801"/>
    </source>
</evidence>
<feature type="domain" description="Alpha/beta hydrolase fold-3" evidence="2">
    <location>
        <begin position="117"/>
        <end position="334"/>
    </location>
</feature>
<reference evidence="3" key="1">
    <citation type="submission" date="2022-10" db="EMBL/GenBank/DDBJ databases">
        <title>Culturing micro-colonial fungi from biological soil crusts in the Mojave desert and describing Neophaeococcomyces mojavensis, and introducing the new genera and species Taxawa tesnikishii.</title>
        <authorList>
            <person name="Kurbessoian T."/>
            <person name="Stajich J.E."/>
        </authorList>
    </citation>
    <scope>NUCLEOTIDE SEQUENCE</scope>
    <source>
        <strain evidence="3">TK_1</strain>
    </source>
</reference>
<keyword evidence="1" id="KW-0378">Hydrolase</keyword>
<evidence type="ECO:0000313" key="4">
    <source>
        <dbReference type="Proteomes" id="UP001172684"/>
    </source>
</evidence>
<dbReference type="InterPro" id="IPR050300">
    <property type="entry name" value="GDXG_lipolytic_enzyme"/>
</dbReference>
<dbReference type="InterPro" id="IPR013094">
    <property type="entry name" value="AB_hydrolase_3"/>
</dbReference>
<dbReference type="PANTHER" id="PTHR48081:SF8">
    <property type="entry name" value="ALPHA_BETA HYDROLASE FOLD-3 DOMAIN-CONTAINING PROTEIN-RELATED"/>
    <property type="match status" value="1"/>
</dbReference>
<dbReference type="InterPro" id="IPR029058">
    <property type="entry name" value="AB_hydrolase_fold"/>
</dbReference>
<accession>A0ABQ9NQS0</accession>
<gene>
    <name evidence="3" type="ORF">H2201_005884</name>
</gene>
<dbReference type="Gene3D" id="3.40.50.1820">
    <property type="entry name" value="alpha/beta hydrolase"/>
    <property type="match status" value="1"/>
</dbReference>
<dbReference type="EMBL" id="JAPDRL010000047">
    <property type="protein sequence ID" value="KAJ9662803.1"/>
    <property type="molecule type" value="Genomic_DNA"/>
</dbReference>
<sequence>MATKQEGRLGDPNMDMRTDPRMDPNLLKAMAAVGLNAYAADPPIRRSDPHEQKLEYVKNVNSNFNAFFDALPNDLPDDHKRGKVDYRTETIGGADNNDIILHIFRPEGVEGPLPCVAYIHGGGMVIIKTDNRVSKTWCEDLALTGLVLIAIDFRNAYTDEGLHPFPAGLNDCCSGVAWIDAHRKDLGITKIVLQGESGGANLCCATMLKAKQDGKLSMIDGVYAMAPYISGAYGWDEEKKLAHLPSLVECNGYFINCQQMDVMAGFYDPIGEHASNPLVWPLNASKEDLADLPPHVVVVDELDPLRDEGRAYFRKLLQAGVKAVGRVNLGITHSADSIMRQGIPEVYKMTISDIKRFVDSL</sequence>